<feature type="region of interest" description="Disordered" evidence="2">
    <location>
        <begin position="348"/>
        <end position="381"/>
    </location>
</feature>
<feature type="region of interest" description="Disordered" evidence="2">
    <location>
        <begin position="546"/>
        <end position="719"/>
    </location>
</feature>
<evidence type="ECO:0000313" key="4">
    <source>
        <dbReference type="Proteomes" id="UP000063063"/>
    </source>
</evidence>
<feature type="compositionally biased region" description="Polar residues" evidence="2">
    <location>
        <begin position="368"/>
        <end position="380"/>
    </location>
</feature>
<feature type="compositionally biased region" description="Basic and acidic residues" evidence="2">
    <location>
        <begin position="776"/>
        <end position="787"/>
    </location>
</feature>
<feature type="compositionally biased region" description="Polar residues" evidence="2">
    <location>
        <begin position="825"/>
        <end position="840"/>
    </location>
</feature>
<dbReference type="VEuPathDB" id="TriTrypDB:LPMP_110950"/>
<feature type="compositionally biased region" description="Basic residues" evidence="2">
    <location>
        <begin position="621"/>
        <end position="634"/>
    </location>
</feature>
<feature type="region of interest" description="Disordered" evidence="2">
    <location>
        <begin position="439"/>
        <end position="502"/>
    </location>
</feature>
<protein>
    <submittedName>
        <fullName evidence="3">Uncharacterized protein</fullName>
    </submittedName>
</protein>
<feature type="region of interest" description="Disordered" evidence="2">
    <location>
        <begin position="286"/>
        <end position="305"/>
    </location>
</feature>
<feature type="compositionally biased region" description="Low complexity" evidence="2">
    <location>
        <begin position="593"/>
        <end position="613"/>
    </location>
</feature>
<feature type="compositionally biased region" description="Polar residues" evidence="2">
    <location>
        <begin position="223"/>
        <end position="236"/>
    </location>
</feature>
<organism evidence="3 4">
    <name type="scientific">Leishmania panamensis</name>
    <dbReference type="NCBI Taxonomy" id="5679"/>
    <lineage>
        <taxon>Eukaryota</taxon>
        <taxon>Discoba</taxon>
        <taxon>Euglenozoa</taxon>
        <taxon>Kinetoplastea</taxon>
        <taxon>Metakinetoplastina</taxon>
        <taxon>Trypanosomatida</taxon>
        <taxon>Trypanosomatidae</taxon>
        <taxon>Leishmaniinae</taxon>
        <taxon>Leishmania</taxon>
        <taxon>Leishmania guyanensis species complex</taxon>
    </lineage>
</organism>
<feature type="region of interest" description="Disordered" evidence="2">
    <location>
        <begin position="1321"/>
        <end position="1361"/>
    </location>
</feature>
<dbReference type="EMBL" id="CP009380">
    <property type="protein sequence ID" value="AIN96289.1"/>
    <property type="molecule type" value="Genomic_DNA"/>
</dbReference>
<reference evidence="3 4" key="1">
    <citation type="journal article" date="2015" name="Sci. Rep.">
        <title>The genome of Leishmania panamensis: insights into genomics of the L. (Viannia) subgenus.</title>
        <authorList>
            <person name="Llanes A."/>
            <person name="Restrepo C.M."/>
            <person name="Vecchio G.D."/>
            <person name="Anguizola F.J."/>
            <person name="Lleonart R."/>
        </authorList>
    </citation>
    <scope>NUCLEOTIDE SEQUENCE [LARGE SCALE GENOMIC DNA]</scope>
    <source>
        <strain evidence="3 4">MHOM/PA/94/PSC-1</strain>
    </source>
</reference>
<evidence type="ECO:0000256" key="2">
    <source>
        <dbReference type="SAM" id="MobiDB-lite"/>
    </source>
</evidence>
<feature type="compositionally biased region" description="Basic residues" evidence="2">
    <location>
        <begin position="493"/>
        <end position="502"/>
    </location>
</feature>
<sequence length="1460" mass="158941">MAHHCHTNMNALSLDCLSCYEEQRSRMKSIDLNYLQQKSNECIQNRCAPSHLHMNYRCHQAAEAVAQGSTFPRFVRNGSLPARQSELTTRVAAQRNYLAYCRKPLECAGHISAQHHSKPPSAVPLQQRSMDSVLFDEERFHEDTVFVNGEPVRVSKGYQSEHAFYGLDSPTAAILDAVSAANADHVGKSNAVFSLGAVRKGTPESRQQSITASRVAEGRRQISGLSGTSKEQHTIGSASSERYCDYLSSSGRHYRVFHLHKRQLPPIEERKKAEGLSLYAKGAKEVTGTEKARNSESVEGDSEIRGLCEQSKDQVAARCYNSGRKSAENDKSLLPVRRGRIAKPYKLHEALEDARSKHTTPRRPGAASHQNKSATKSTYRSCGRSLTPMSPVNYVPCESSAPLLLFPSRKPLEDIVDTCAGCRDCGGALAGIKRRLRSHGHRDAAHGDRAERRLPPIGGGQGSHPVPPPAPHCQGRARDEHRHRYQSHEGGRRATKGRKRRSNVLSDFNEHCPSLFDSALCVCVSISSSIDRASDTSDCVVVDKQQRRGAAQHGRVRSASPLILADGDEGHDSFDSTYSCSSDRDTDWEDADSTSSLSSSASLSSSELSSTSTRRVEMRRPRICVCRRSRRHSAHSPPSVSLKGRRLGSRGSESNRRERHSEGNRQNTRRPVSSSYLPSSSSADCGLDGGPGNSLALPRVDHTKKRRCDSPIRPPSVRAVLPAHPPGILPPLMEEVLPSTRYATSSATPLAQTTGATPSCASPVAPPQRTEQGTTGKREQSHGAVDPTRRAYQEMPMSPLQVTHFRDLTTPSVASSGPVCASLQVSGINTGSAPPEQQSGRAERSRPSPATEPLDLDYITEHVLQVVQSRLAGTGRARDTERVGSQRARGRKDDAGEALRKRECARQMDVEVAAKRAAEQSQLRDLLQEAQQEALYVRAEQLPLSGLTASLQVALVYVTRLTGRDDGPDGNTSPLGRMYTAAERDGSSSMVIGTPNSSTLVYGAAEHNAVMQARGGTGASSENNVGDMAAAVYGSHAAFLPDSTIDAVTLQRLIAELRQRRQRHEVGQRLQQQRAEEVEANALEAARQQQCKREVDELVASERQARASLHEAEESALDGVLVIAASSLGEVVERMVAVQHRALLSFCEEEFNKRTSIIASEEAEAADFWEVATDLWQAAAEDEKALEEEERQRLVEEAMAAAAWREEKNAEAERLQAEVRRMEADAVAAQIRKMGGEGNLYTTGSADQLRVATKKVVLSNLIPGQLLSIQGGKSIESGGKIRLVGDPHVAAVEARARERRRMDRLRQHRLLSALPLHPEANKVNDSVGSRLSSRQPSTVRMGINGSAVSAPKPLSRASSRGLRVSSSYQLSLDESGRVGVQSPSQGRLQSQSNFEFDGDIDLHVYGRKVGTPFERHSRASTPASARGALLHGGGFSAATPYKRRAGEGGARDVQHAHLAV</sequence>
<feature type="compositionally biased region" description="Polar residues" evidence="2">
    <location>
        <begin position="743"/>
        <end position="760"/>
    </location>
</feature>
<feature type="coiled-coil region" evidence="1">
    <location>
        <begin position="1177"/>
        <end position="1232"/>
    </location>
</feature>
<name>A0A088RM64_LEIPA</name>
<dbReference type="VEuPathDB" id="TriTrypDB:LPAL13_110013300"/>
<dbReference type="OrthoDB" id="266354at2759"/>
<feature type="compositionally biased region" description="Basic and acidic residues" evidence="2">
    <location>
        <begin position="653"/>
        <end position="663"/>
    </location>
</feature>
<feature type="compositionally biased region" description="Basic and acidic residues" evidence="2">
    <location>
        <begin position="441"/>
        <end position="454"/>
    </location>
</feature>
<feature type="region of interest" description="Disordered" evidence="2">
    <location>
        <begin position="204"/>
        <end position="236"/>
    </location>
</feature>
<keyword evidence="4" id="KW-1185">Reference proteome</keyword>
<accession>A0A088RM64</accession>
<dbReference type="GeneID" id="22572960"/>
<dbReference type="RefSeq" id="XP_010696942.1">
    <property type="nucleotide sequence ID" value="XM_010698640.1"/>
</dbReference>
<feature type="compositionally biased region" description="Polar residues" evidence="2">
    <location>
        <begin position="1323"/>
        <end position="1338"/>
    </location>
</feature>
<evidence type="ECO:0000313" key="3">
    <source>
        <dbReference type="EMBL" id="AIN96289.1"/>
    </source>
</evidence>
<feature type="region of interest" description="Disordered" evidence="2">
    <location>
        <begin position="825"/>
        <end position="853"/>
    </location>
</feature>
<feature type="region of interest" description="Disordered" evidence="2">
    <location>
        <begin position="872"/>
        <end position="898"/>
    </location>
</feature>
<keyword evidence="1" id="KW-0175">Coiled coil</keyword>
<gene>
    <name evidence="3" type="ORF">LPMP_110950</name>
</gene>
<feature type="compositionally biased region" description="Low complexity" evidence="2">
    <location>
        <begin position="673"/>
        <end position="682"/>
    </location>
</feature>
<feature type="region of interest" description="Disordered" evidence="2">
    <location>
        <begin position="743"/>
        <end position="787"/>
    </location>
</feature>
<dbReference type="eggNOG" id="ENOG502SK39">
    <property type="taxonomic scope" value="Eukaryota"/>
</dbReference>
<dbReference type="KEGG" id="lpan:LPMP_110950"/>
<dbReference type="Proteomes" id="UP000063063">
    <property type="component" value="Chromosome 11"/>
</dbReference>
<feature type="compositionally biased region" description="Basic and acidic residues" evidence="2">
    <location>
        <begin position="476"/>
        <end position="492"/>
    </location>
</feature>
<evidence type="ECO:0000256" key="1">
    <source>
        <dbReference type="SAM" id="Coils"/>
    </source>
</evidence>
<proteinExistence type="predicted"/>